<reference evidence="1" key="2">
    <citation type="journal article" date="2015" name="Fish Shellfish Immunol.">
        <title>Early steps in the European eel (Anguilla anguilla)-Vibrio vulnificus interaction in the gills: Role of the RtxA13 toxin.</title>
        <authorList>
            <person name="Callol A."/>
            <person name="Pajuelo D."/>
            <person name="Ebbesson L."/>
            <person name="Teles M."/>
            <person name="MacKenzie S."/>
            <person name="Amaro C."/>
        </authorList>
    </citation>
    <scope>NUCLEOTIDE SEQUENCE</scope>
</reference>
<protein>
    <submittedName>
        <fullName evidence="1">Uncharacterized protein</fullName>
    </submittedName>
</protein>
<sequence>MKPSQLSHCLNLSTSSALTLAGCKFDRQSISLQLLHCLTLGIAKMESKVYC</sequence>
<dbReference type="EMBL" id="GBXM01079389">
    <property type="protein sequence ID" value="JAH29188.1"/>
    <property type="molecule type" value="Transcribed_RNA"/>
</dbReference>
<evidence type="ECO:0000313" key="1">
    <source>
        <dbReference type="EMBL" id="JAH29188.1"/>
    </source>
</evidence>
<reference evidence="1" key="1">
    <citation type="submission" date="2014-11" db="EMBL/GenBank/DDBJ databases">
        <authorList>
            <person name="Amaro Gonzalez C."/>
        </authorList>
    </citation>
    <scope>NUCLEOTIDE SEQUENCE</scope>
</reference>
<organism evidence="1">
    <name type="scientific">Anguilla anguilla</name>
    <name type="common">European freshwater eel</name>
    <name type="synonym">Muraena anguilla</name>
    <dbReference type="NCBI Taxonomy" id="7936"/>
    <lineage>
        <taxon>Eukaryota</taxon>
        <taxon>Metazoa</taxon>
        <taxon>Chordata</taxon>
        <taxon>Craniata</taxon>
        <taxon>Vertebrata</taxon>
        <taxon>Euteleostomi</taxon>
        <taxon>Actinopterygii</taxon>
        <taxon>Neopterygii</taxon>
        <taxon>Teleostei</taxon>
        <taxon>Anguilliformes</taxon>
        <taxon>Anguillidae</taxon>
        <taxon>Anguilla</taxon>
    </lineage>
</organism>
<dbReference type="PROSITE" id="PS51257">
    <property type="entry name" value="PROKAR_LIPOPROTEIN"/>
    <property type="match status" value="1"/>
</dbReference>
<dbReference type="AlphaFoldDB" id="A0A0E9RLG3"/>
<proteinExistence type="predicted"/>
<name>A0A0E9RLG3_ANGAN</name>
<accession>A0A0E9RLG3</accession>